<keyword evidence="4 6" id="KW-1133">Transmembrane helix</keyword>
<keyword evidence="2" id="KW-1003">Cell membrane</keyword>
<evidence type="ECO:0000256" key="1">
    <source>
        <dbReference type="ARBA" id="ARBA00004651"/>
    </source>
</evidence>
<feature type="transmembrane region" description="Helical" evidence="6">
    <location>
        <begin position="392"/>
        <end position="411"/>
    </location>
</feature>
<keyword evidence="8" id="KW-1185">Reference proteome</keyword>
<dbReference type="InterPro" id="IPR002797">
    <property type="entry name" value="Polysacc_synth"/>
</dbReference>
<dbReference type="InterPro" id="IPR050833">
    <property type="entry name" value="Poly_Biosynth_Transport"/>
</dbReference>
<dbReference type="RefSeq" id="WP_341698316.1">
    <property type="nucleotide sequence ID" value="NZ_JBBYHR010000011.1"/>
</dbReference>
<feature type="transmembrane region" description="Helical" evidence="6">
    <location>
        <begin position="337"/>
        <end position="355"/>
    </location>
</feature>
<sequence>MDLEKLSSLLKNKKTQNFFIYGVGQAFNLISPLLVIPYIVAVCGEEGLGKTGLGFALSLFLILIVDYAFDVKGTKQASEMRDDRQQLEKLFINTIAIKCLLFLAVVAIFLALVFFVPFFQDEKPLFALSLSIVLAQVFTPHWFLQGTEQYTAASIINICSKGFYLLLVYSFVANNGDYIYVNLFLGGSSLVFNIVGLAYIMNRYSFKIAVPVVSEVTAILKGDFSFCISQLFLSARQLLPIVLVSYCLGYYTAGQYKIIEQVITSSRTFIQVFLRYFYPLVCYKAAEDLKAGFRFWKRYSTSDFLIVLAAMSVIALMPEQLLYFFNASEESVNELTPPLFLVLLVPPLMAASTALEQLMMIANRNKEYIRIVISVTIISIVSMFSILGKFGIIGLIATFIAAELLFISLYFKNSYLHLSHKTNE</sequence>
<dbReference type="PANTHER" id="PTHR30250:SF11">
    <property type="entry name" value="O-ANTIGEN TRANSPORTER-RELATED"/>
    <property type="match status" value="1"/>
</dbReference>
<proteinExistence type="predicted"/>
<evidence type="ECO:0000256" key="2">
    <source>
        <dbReference type="ARBA" id="ARBA00022475"/>
    </source>
</evidence>
<evidence type="ECO:0000256" key="5">
    <source>
        <dbReference type="ARBA" id="ARBA00023136"/>
    </source>
</evidence>
<evidence type="ECO:0000313" key="8">
    <source>
        <dbReference type="Proteomes" id="UP001464555"/>
    </source>
</evidence>
<feature type="transmembrane region" description="Helical" evidence="6">
    <location>
        <begin position="90"/>
        <end position="119"/>
    </location>
</feature>
<comment type="subcellular location">
    <subcellularLocation>
        <location evidence="1">Cell membrane</location>
        <topology evidence="1">Multi-pass membrane protein</topology>
    </subcellularLocation>
</comment>
<evidence type="ECO:0000256" key="3">
    <source>
        <dbReference type="ARBA" id="ARBA00022692"/>
    </source>
</evidence>
<name>A0ABU9I0R6_9FLAO</name>
<evidence type="ECO:0000256" key="4">
    <source>
        <dbReference type="ARBA" id="ARBA00022989"/>
    </source>
</evidence>
<dbReference type="Pfam" id="PF01943">
    <property type="entry name" value="Polysacc_synt"/>
    <property type="match status" value="1"/>
</dbReference>
<feature type="transmembrane region" description="Helical" evidence="6">
    <location>
        <begin position="178"/>
        <end position="200"/>
    </location>
</feature>
<accession>A0ABU9I0R6</accession>
<dbReference type="PANTHER" id="PTHR30250">
    <property type="entry name" value="PST FAMILY PREDICTED COLANIC ACID TRANSPORTER"/>
    <property type="match status" value="1"/>
</dbReference>
<reference evidence="7 8" key="1">
    <citation type="submission" date="2024-04" db="EMBL/GenBank/DDBJ databases">
        <title>Flavobacterium sp. DGU11 16S ribosomal RNA gene Genome sequencing and assembly.</title>
        <authorList>
            <person name="Park S."/>
        </authorList>
    </citation>
    <scope>NUCLEOTIDE SEQUENCE [LARGE SCALE GENOMIC DNA]</scope>
    <source>
        <strain evidence="7 8">DGU11</strain>
    </source>
</reference>
<feature type="transmembrane region" description="Helical" evidence="6">
    <location>
        <begin position="18"/>
        <end position="40"/>
    </location>
</feature>
<dbReference type="Proteomes" id="UP001464555">
    <property type="component" value="Unassembled WGS sequence"/>
</dbReference>
<evidence type="ECO:0000313" key="7">
    <source>
        <dbReference type="EMBL" id="MEL1246020.1"/>
    </source>
</evidence>
<organism evidence="7 8">
    <name type="scientific">Flavobacterium arundinis</name>
    <dbReference type="NCBI Taxonomy" id="3139143"/>
    <lineage>
        <taxon>Bacteria</taxon>
        <taxon>Pseudomonadati</taxon>
        <taxon>Bacteroidota</taxon>
        <taxon>Flavobacteriia</taxon>
        <taxon>Flavobacteriales</taxon>
        <taxon>Flavobacteriaceae</taxon>
        <taxon>Flavobacterium</taxon>
    </lineage>
</organism>
<evidence type="ECO:0000256" key="6">
    <source>
        <dbReference type="SAM" id="Phobius"/>
    </source>
</evidence>
<keyword evidence="3 6" id="KW-0812">Transmembrane</keyword>
<dbReference type="EMBL" id="JBBYHR010000011">
    <property type="protein sequence ID" value="MEL1246020.1"/>
    <property type="molecule type" value="Genomic_DNA"/>
</dbReference>
<keyword evidence="5 6" id="KW-0472">Membrane</keyword>
<gene>
    <name evidence="7" type="ORF">AAEO56_17230</name>
</gene>
<comment type="caution">
    <text evidence="7">The sequence shown here is derived from an EMBL/GenBank/DDBJ whole genome shotgun (WGS) entry which is preliminary data.</text>
</comment>
<feature type="transmembrane region" description="Helical" evidence="6">
    <location>
        <begin position="367"/>
        <end position="386"/>
    </location>
</feature>
<protein>
    <submittedName>
        <fullName evidence="7">Oligosaccharide flippase family protein</fullName>
    </submittedName>
</protein>
<feature type="transmembrane region" description="Helical" evidence="6">
    <location>
        <begin position="125"/>
        <end position="144"/>
    </location>
</feature>
<feature type="transmembrane region" description="Helical" evidence="6">
    <location>
        <begin position="52"/>
        <end position="69"/>
    </location>
</feature>
<feature type="transmembrane region" description="Helical" evidence="6">
    <location>
        <begin position="304"/>
        <end position="325"/>
    </location>
</feature>
<feature type="transmembrane region" description="Helical" evidence="6">
    <location>
        <begin position="151"/>
        <end position="172"/>
    </location>
</feature>